<accession>A0ABQ9HJ85</accession>
<feature type="region of interest" description="Disordered" evidence="1">
    <location>
        <begin position="69"/>
        <end position="94"/>
    </location>
</feature>
<organism evidence="2 3">
    <name type="scientific">Dryococelus australis</name>
    <dbReference type="NCBI Taxonomy" id="614101"/>
    <lineage>
        <taxon>Eukaryota</taxon>
        <taxon>Metazoa</taxon>
        <taxon>Ecdysozoa</taxon>
        <taxon>Arthropoda</taxon>
        <taxon>Hexapoda</taxon>
        <taxon>Insecta</taxon>
        <taxon>Pterygota</taxon>
        <taxon>Neoptera</taxon>
        <taxon>Polyneoptera</taxon>
        <taxon>Phasmatodea</taxon>
        <taxon>Verophasmatodea</taxon>
        <taxon>Anareolatae</taxon>
        <taxon>Phasmatidae</taxon>
        <taxon>Eurycanthinae</taxon>
        <taxon>Dryococelus</taxon>
    </lineage>
</organism>
<dbReference type="Proteomes" id="UP001159363">
    <property type="component" value="Chromosome 4"/>
</dbReference>
<comment type="caution">
    <text evidence="2">The sequence shown here is derived from an EMBL/GenBank/DDBJ whole genome shotgun (WGS) entry which is preliminary data.</text>
</comment>
<evidence type="ECO:0000256" key="1">
    <source>
        <dbReference type="SAM" id="MobiDB-lite"/>
    </source>
</evidence>
<feature type="compositionally biased region" description="Basic residues" evidence="1">
    <location>
        <begin position="70"/>
        <end position="79"/>
    </location>
</feature>
<sequence length="335" mass="37880">MKGYLSSEKCKVLEQCVGCRTVALQVHVLEFGRKDFERKWPVRFRSPGGNRHVENSDTSKLNTTSAYTRQKAKSNKRNRIRFERESQKQSSDTHITPYDRVKLCPERKIYIKASERINADQDGSPAHSLRMMNDHLTHVFLELLIVRRSSCCMAFTIPRSESTGRFLMEVYAQTSSCSSLRLSASFRTCRTYIVVIIIFASVDHSPLETLLRFIFPIIILADVPELDDAGQSGRNVGWPRALRRWSPEFLAISSCGMEFRTHCSWWLGWAGDLNCAADRVTRCSEQTLARAQWVENGGGGGRSGDQAGQGKFDESSKNSTLCCTSGRWTDTVSLN</sequence>
<dbReference type="EMBL" id="JARBHB010000005">
    <property type="protein sequence ID" value="KAJ8884401.1"/>
    <property type="molecule type" value="Genomic_DNA"/>
</dbReference>
<feature type="region of interest" description="Disordered" evidence="1">
    <location>
        <begin position="294"/>
        <end position="321"/>
    </location>
</feature>
<gene>
    <name evidence="2" type="ORF">PR048_016258</name>
</gene>
<evidence type="ECO:0000313" key="2">
    <source>
        <dbReference type="EMBL" id="KAJ8884401.1"/>
    </source>
</evidence>
<name>A0ABQ9HJ85_9NEOP</name>
<reference evidence="2 3" key="1">
    <citation type="submission" date="2023-02" db="EMBL/GenBank/DDBJ databases">
        <title>LHISI_Scaffold_Assembly.</title>
        <authorList>
            <person name="Stuart O.P."/>
            <person name="Cleave R."/>
            <person name="Magrath M.J.L."/>
            <person name="Mikheyev A.S."/>
        </authorList>
    </citation>
    <scope>NUCLEOTIDE SEQUENCE [LARGE SCALE GENOMIC DNA]</scope>
    <source>
        <strain evidence="2">Daus_M_001</strain>
        <tissue evidence="2">Leg muscle</tissue>
    </source>
</reference>
<proteinExistence type="predicted"/>
<evidence type="ECO:0000313" key="3">
    <source>
        <dbReference type="Proteomes" id="UP001159363"/>
    </source>
</evidence>
<protein>
    <submittedName>
        <fullName evidence="2">Uncharacterized protein</fullName>
    </submittedName>
</protein>
<keyword evidence="3" id="KW-1185">Reference proteome</keyword>